<dbReference type="HOGENOM" id="CLU_1774886_0_0_5"/>
<name>C6XM48_HIRBI</name>
<proteinExistence type="predicted"/>
<gene>
    <name evidence="2" type="ordered locus">Hbal_2200</name>
</gene>
<feature type="chain" id="PRO_5002973998" evidence="1">
    <location>
        <begin position="21"/>
        <end position="146"/>
    </location>
</feature>
<evidence type="ECO:0000256" key="1">
    <source>
        <dbReference type="SAM" id="SignalP"/>
    </source>
</evidence>
<keyword evidence="1" id="KW-0732">Signal</keyword>
<dbReference type="RefSeq" id="WP_015828030.1">
    <property type="nucleotide sequence ID" value="NC_012982.1"/>
</dbReference>
<dbReference type="EMBL" id="CP001678">
    <property type="protein sequence ID" value="ACT59880.1"/>
    <property type="molecule type" value="Genomic_DNA"/>
</dbReference>
<accession>C6XM48</accession>
<protein>
    <submittedName>
        <fullName evidence="2">Uncharacterized protein</fullName>
    </submittedName>
</protein>
<dbReference type="AlphaFoldDB" id="C6XM48"/>
<dbReference type="OrthoDB" id="9835552at2"/>
<keyword evidence="3" id="KW-1185">Reference proteome</keyword>
<reference evidence="3" key="1">
    <citation type="journal article" date="2011" name="J. Bacteriol.">
        <title>Genome sequences of eight morphologically diverse alphaproteobacteria.</title>
        <authorList>
            <consortium name="US DOE Joint Genome Institute"/>
            <person name="Brown P.J."/>
            <person name="Kysela D.T."/>
            <person name="Buechlein A."/>
            <person name="Hemmerich C."/>
            <person name="Brun Y.V."/>
        </authorList>
    </citation>
    <scope>NUCLEOTIDE SEQUENCE [LARGE SCALE GENOMIC DNA]</scope>
    <source>
        <strain evidence="3">ATCC 49814 / DSM 5838 / IFAM 1418</strain>
    </source>
</reference>
<evidence type="ECO:0000313" key="2">
    <source>
        <dbReference type="EMBL" id="ACT59880.1"/>
    </source>
</evidence>
<evidence type="ECO:0000313" key="3">
    <source>
        <dbReference type="Proteomes" id="UP000002745"/>
    </source>
</evidence>
<dbReference type="Proteomes" id="UP000002745">
    <property type="component" value="Chromosome"/>
</dbReference>
<dbReference type="KEGG" id="hba:Hbal_2200"/>
<organism evidence="2 3">
    <name type="scientific">Hirschia baltica (strain ATCC 49814 / DSM 5838 / IFAM 1418)</name>
    <dbReference type="NCBI Taxonomy" id="582402"/>
    <lineage>
        <taxon>Bacteria</taxon>
        <taxon>Pseudomonadati</taxon>
        <taxon>Pseudomonadota</taxon>
        <taxon>Alphaproteobacteria</taxon>
        <taxon>Hyphomonadales</taxon>
        <taxon>Hyphomonadaceae</taxon>
        <taxon>Hirschia</taxon>
    </lineage>
</organism>
<sequence>MKKTLGLFGISLILSTPALADTTIRSNWSAANKLETSIVNAAGTPDKPNKDFKPRAFVTELCYDRGEADHVTIHIDGKSASSVLAKNACIILQGQYDIIVETDKAYAADAAPSGHLQFILPSPVATQKTTKTITRRLLEKTKPSED</sequence>
<feature type="signal peptide" evidence="1">
    <location>
        <begin position="1"/>
        <end position="20"/>
    </location>
</feature>